<dbReference type="InterPro" id="IPR002781">
    <property type="entry name" value="TM_pro_TauE-like"/>
</dbReference>
<dbReference type="OrthoDB" id="413510at2759"/>
<feature type="transmembrane region" description="Helical" evidence="5">
    <location>
        <begin position="255"/>
        <end position="275"/>
    </location>
</feature>
<dbReference type="InterPro" id="IPR036423">
    <property type="entry name" value="SOD-like_Cu/Zn_dom_sf"/>
</dbReference>
<evidence type="ECO:0000313" key="7">
    <source>
        <dbReference type="Proteomes" id="UP000601435"/>
    </source>
</evidence>
<dbReference type="SUPFAM" id="SSF49329">
    <property type="entry name" value="Cu,Zn superoxide dismutase-like"/>
    <property type="match status" value="1"/>
</dbReference>
<comment type="subcellular location">
    <subcellularLocation>
        <location evidence="1">Membrane</location>
        <topology evidence="1">Multi-pass membrane protein</topology>
    </subcellularLocation>
</comment>
<evidence type="ECO:0000256" key="1">
    <source>
        <dbReference type="ARBA" id="ARBA00004141"/>
    </source>
</evidence>
<dbReference type="GO" id="GO:0016020">
    <property type="term" value="C:membrane"/>
    <property type="evidence" value="ECO:0007669"/>
    <property type="project" value="UniProtKB-SubCell"/>
</dbReference>
<evidence type="ECO:0000256" key="2">
    <source>
        <dbReference type="ARBA" id="ARBA00022692"/>
    </source>
</evidence>
<accession>A0A813AUJ1</accession>
<dbReference type="GO" id="GO:0031464">
    <property type="term" value="C:Cul4A-RING E3 ubiquitin ligase complex"/>
    <property type="evidence" value="ECO:0007669"/>
    <property type="project" value="TreeGrafter"/>
</dbReference>
<dbReference type="GO" id="GO:0046872">
    <property type="term" value="F:metal ion binding"/>
    <property type="evidence" value="ECO:0007669"/>
    <property type="project" value="InterPro"/>
</dbReference>
<dbReference type="GO" id="GO:0006801">
    <property type="term" value="P:superoxide metabolic process"/>
    <property type="evidence" value="ECO:0007669"/>
    <property type="project" value="InterPro"/>
</dbReference>
<feature type="transmembrane region" description="Helical" evidence="5">
    <location>
        <begin position="559"/>
        <end position="584"/>
    </location>
</feature>
<evidence type="ECO:0000256" key="5">
    <source>
        <dbReference type="SAM" id="Phobius"/>
    </source>
</evidence>
<dbReference type="Gene3D" id="2.60.40.200">
    <property type="entry name" value="Superoxide dismutase, copper/zinc binding domain"/>
    <property type="match status" value="1"/>
</dbReference>
<evidence type="ECO:0008006" key="8">
    <source>
        <dbReference type="Google" id="ProtNLM"/>
    </source>
</evidence>
<reference evidence="6" key="1">
    <citation type="submission" date="2021-02" db="EMBL/GenBank/DDBJ databases">
        <authorList>
            <person name="Dougan E. K."/>
            <person name="Rhodes N."/>
            <person name="Thang M."/>
            <person name="Chan C."/>
        </authorList>
    </citation>
    <scope>NUCLEOTIDE SEQUENCE</scope>
</reference>
<dbReference type="Pfam" id="PF01925">
    <property type="entry name" value="TauE"/>
    <property type="match status" value="1"/>
</dbReference>
<dbReference type="PANTHER" id="PTHR14255:SF3">
    <property type="entry name" value="SULFITE EXPORTER TAUE_SAFE FAMILY PROTEIN 5-RELATED"/>
    <property type="match status" value="1"/>
</dbReference>
<keyword evidence="3 5" id="KW-1133">Transmembrane helix</keyword>
<feature type="transmembrane region" description="Helical" evidence="5">
    <location>
        <begin position="477"/>
        <end position="496"/>
    </location>
</feature>
<comment type="caution">
    <text evidence="6">The sequence shown here is derived from an EMBL/GenBank/DDBJ whole genome shotgun (WGS) entry which is preliminary data.</text>
</comment>
<keyword evidence="2 5" id="KW-0812">Transmembrane</keyword>
<protein>
    <recommendedName>
        <fullName evidence="8">Sulfite exporter TauE/SafE</fullName>
    </recommendedName>
</protein>
<dbReference type="EMBL" id="CAJNJA010063252">
    <property type="protein sequence ID" value="CAE7879056.1"/>
    <property type="molecule type" value="Genomic_DNA"/>
</dbReference>
<evidence type="ECO:0000313" key="6">
    <source>
        <dbReference type="EMBL" id="CAE7879056.1"/>
    </source>
</evidence>
<evidence type="ECO:0000256" key="3">
    <source>
        <dbReference type="ARBA" id="ARBA00022989"/>
    </source>
</evidence>
<feature type="transmembrane region" description="Helical" evidence="5">
    <location>
        <begin position="508"/>
        <end position="526"/>
    </location>
</feature>
<keyword evidence="7" id="KW-1185">Reference proteome</keyword>
<name>A0A813AUJ1_9DINO</name>
<feature type="transmembrane region" description="Helical" evidence="5">
    <location>
        <begin position="310"/>
        <end position="332"/>
    </location>
</feature>
<proteinExistence type="predicted"/>
<feature type="transmembrane region" description="Helical" evidence="5">
    <location>
        <begin position="627"/>
        <end position="646"/>
    </location>
</feature>
<dbReference type="GO" id="GO:0016567">
    <property type="term" value="P:protein ubiquitination"/>
    <property type="evidence" value="ECO:0007669"/>
    <property type="project" value="TreeGrafter"/>
</dbReference>
<dbReference type="AlphaFoldDB" id="A0A813AUJ1"/>
<dbReference type="PANTHER" id="PTHR14255">
    <property type="entry name" value="CEREBLON"/>
    <property type="match status" value="1"/>
</dbReference>
<organism evidence="6 7">
    <name type="scientific">Symbiodinium necroappetens</name>
    <dbReference type="NCBI Taxonomy" id="1628268"/>
    <lineage>
        <taxon>Eukaryota</taxon>
        <taxon>Sar</taxon>
        <taxon>Alveolata</taxon>
        <taxon>Dinophyceae</taxon>
        <taxon>Suessiales</taxon>
        <taxon>Symbiodiniaceae</taxon>
        <taxon>Symbiodinium</taxon>
    </lineage>
</organism>
<feature type="transmembrane region" description="Helical" evidence="5">
    <location>
        <begin position="658"/>
        <end position="680"/>
    </location>
</feature>
<dbReference type="Proteomes" id="UP000601435">
    <property type="component" value="Unassembled WGS sequence"/>
</dbReference>
<sequence>MARSSRLPWTVATASLIQTTAEPLLHAGIFEAYPGYGGSLSVEGSVNISAVSSGIQVVSYALGGLDAECGSRNLSQVPNACGVHVHEGTSCSSAGGHFWNSSSMTADPWALGPVYNASVDGTAAGTEPITTGFSLGSLRDKVMVVHDSSGGRVACATFQTHHDGGCYSEEEWRRQAWLNFSGAFERCGPSAVCISGHERCQDACSADAQCEQFPLRICSSDTSQCVHKPLFGHPVGADLGAACLFFLISGLALSAGIGGGGLYVPLLMIILGFQVHEATAISQPCLAGGAASALIYNVRQRHPSGLKPMIDYDLVLIMGPNLLVGAMVGSFLNFALPSWLILGMLVAILSHSVFKTFKKALETLRKERAGEVRGLKPNSDARLSKNPIERCLKFVGLSKRYAEFEDPAASLPPAVVGHRTEVDAGQIKLDLQDSLEKDPEGQIIAAKMTREPSLDTAQTQQSAQSQFSEPQYPRSKLIGFLLMWLVLVCSILFRGGHAAPGIVDVCSSMYWVIAAATAAQLVILSMSSSANAIRMEAERVHAGRPPQVEDAIPWTLRTAVYVSVWSLFAGMLAALCGIGGGMIMGPKLLDLGCLPQVQSATTATTLFVMSTSTTIAFLVQGTAPMDYSLFLGLATAMGAVVGKAVIGWVVKRTRRPSVIMFILGGIIATSVVVMSVTGFIDVVDDIIQGRDLGFRDPCVVA</sequence>
<keyword evidence="4 5" id="KW-0472">Membrane</keyword>
<gene>
    <name evidence="6" type="ORF">SNEC2469_LOCUS28773</name>
</gene>
<evidence type="ECO:0000256" key="4">
    <source>
        <dbReference type="ARBA" id="ARBA00023136"/>
    </source>
</evidence>
<feature type="transmembrane region" description="Helical" evidence="5">
    <location>
        <begin position="338"/>
        <end position="357"/>
    </location>
</feature>